<dbReference type="PATRIC" id="fig|1682.24.peg.1487"/>
<sequence length="223" mass="25560">MSSDWVDAKIIAVSDCDSSHVAIDIEVKEPICFSNTNIPYDIYYLIPDPIHKDRFIQRTYTALLENNNNRIIHTIIYRHRNFGKAYHWLNDLAMNQHVSIKLGRPSIKAETLNAGSLVFLGDDTSVYAIKKIVEYASRKHNCTVFVETIENIDYSIGFKTSKYFSIQRESEGVLSLIKGKKDLFSGDVAVWAANEVATIVKIRKYLSEKEIFCAELHGYWSQK</sequence>
<accession>A0A0M4LS22</accession>
<evidence type="ECO:0000259" key="1">
    <source>
        <dbReference type="Pfam" id="PF04954"/>
    </source>
</evidence>
<dbReference type="RefSeq" id="WP_082248074.1">
    <property type="nucleotide sequence ID" value="NZ_CAKMCC010000005.1"/>
</dbReference>
<organism evidence="2 3">
    <name type="scientific">Bifidobacterium longum subsp. infantis</name>
    <dbReference type="NCBI Taxonomy" id="1682"/>
    <lineage>
        <taxon>Bacteria</taxon>
        <taxon>Bacillati</taxon>
        <taxon>Actinomycetota</taxon>
        <taxon>Actinomycetes</taxon>
        <taxon>Bifidobacteriales</taxon>
        <taxon>Bifidobacteriaceae</taxon>
        <taxon>Bifidobacterium</taxon>
    </lineage>
</organism>
<dbReference type="AlphaFoldDB" id="A0A0M4LS22"/>
<evidence type="ECO:0000313" key="3">
    <source>
        <dbReference type="Proteomes" id="UP000067206"/>
    </source>
</evidence>
<dbReference type="InterPro" id="IPR039261">
    <property type="entry name" value="FNR_nucleotide-bd"/>
</dbReference>
<dbReference type="Pfam" id="PF04954">
    <property type="entry name" value="SIP"/>
    <property type="match status" value="1"/>
</dbReference>
<dbReference type="InterPro" id="IPR007037">
    <property type="entry name" value="SIP_rossman_dom"/>
</dbReference>
<evidence type="ECO:0000313" key="2">
    <source>
        <dbReference type="EMBL" id="ALE09544.1"/>
    </source>
</evidence>
<name>A0A0M4LS22_BIFLI</name>
<proteinExistence type="predicted"/>
<dbReference type="EMBL" id="CP010411">
    <property type="protein sequence ID" value="ALE09544.1"/>
    <property type="molecule type" value="Genomic_DNA"/>
</dbReference>
<dbReference type="Gene3D" id="3.40.50.80">
    <property type="entry name" value="Nucleotide-binding domain of ferredoxin-NADP reductase (FNR) module"/>
    <property type="match status" value="1"/>
</dbReference>
<feature type="domain" description="SIP-like Rossmann fold" evidence="1">
    <location>
        <begin position="116"/>
        <end position="222"/>
    </location>
</feature>
<gene>
    <name evidence="2" type="ORF">RY67_1525</name>
</gene>
<dbReference type="Proteomes" id="UP000067206">
    <property type="component" value="Chromosome"/>
</dbReference>
<protein>
    <recommendedName>
        <fullName evidence="1">SIP-like Rossmann fold domain-containing protein</fullName>
    </recommendedName>
</protein>
<reference evidence="2 3" key="1">
    <citation type="submission" date="2014-12" db="EMBL/GenBank/DDBJ databases">
        <title>Complete genome sequence of Bifidobacterium longum subsp. infantis BT1.</title>
        <authorList>
            <person name="Kim J.F."/>
            <person name="Kwak M.-J."/>
        </authorList>
    </citation>
    <scope>NUCLEOTIDE SEQUENCE [LARGE SCALE GENOMIC DNA]</scope>
    <source>
        <strain evidence="2 3">BT1</strain>
    </source>
</reference>